<protein>
    <submittedName>
        <fullName evidence="2">Acetyltransferase (GNAT) family protein</fullName>
    </submittedName>
</protein>
<dbReference type="InterPro" id="IPR000182">
    <property type="entry name" value="GNAT_dom"/>
</dbReference>
<evidence type="ECO:0000259" key="1">
    <source>
        <dbReference type="PROSITE" id="PS51186"/>
    </source>
</evidence>
<evidence type="ECO:0000313" key="3">
    <source>
        <dbReference type="Proteomes" id="UP000199318"/>
    </source>
</evidence>
<accession>A0A1H9S0U9</accession>
<dbReference type="SUPFAM" id="SSF55729">
    <property type="entry name" value="Acyl-CoA N-acyltransferases (Nat)"/>
    <property type="match status" value="1"/>
</dbReference>
<feature type="domain" description="N-acetyltransferase" evidence="1">
    <location>
        <begin position="3"/>
        <end position="161"/>
    </location>
</feature>
<dbReference type="RefSeq" id="WP_093072299.1">
    <property type="nucleotide sequence ID" value="NZ_FOGV01000006.1"/>
</dbReference>
<dbReference type="OrthoDB" id="423921at2"/>
<reference evidence="3" key="1">
    <citation type="submission" date="2016-10" db="EMBL/GenBank/DDBJ databases">
        <authorList>
            <person name="de Groot N.N."/>
        </authorList>
    </citation>
    <scope>NUCLEOTIDE SEQUENCE [LARGE SCALE GENOMIC DNA]</scope>
    <source>
        <strain evidence="3">10nlg</strain>
    </source>
</reference>
<dbReference type="AlphaFoldDB" id="A0A1H9S0U9"/>
<dbReference type="InterPro" id="IPR016181">
    <property type="entry name" value="Acyl_CoA_acyltransferase"/>
</dbReference>
<organism evidence="2 3">
    <name type="scientific">Salisediminibacterium halotolerans</name>
    <dbReference type="NCBI Taxonomy" id="517425"/>
    <lineage>
        <taxon>Bacteria</taxon>
        <taxon>Bacillati</taxon>
        <taxon>Bacillota</taxon>
        <taxon>Bacilli</taxon>
        <taxon>Bacillales</taxon>
        <taxon>Bacillaceae</taxon>
        <taxon>Salisediminibacterium</taxon>
    </lineage>
</organism>
<name>A0A1H9S0U9_9BACI</name>
<dbReference type="GO" id="GO:0016747">
    <property type="term" value="F:acyltransferase activity, transferring groups other than amino-acyl groups"/>
    <property type="evidence" value="ECO:0007669"/>
    <property type="project" value="InterPro"/>
</dbReference>
<comment type="caution">
    <text evidence="2">The sequence shown here is derived from an EMBL/GenBank/DDBJ whole genome shotgun (WGS) entry which is preliminary data.</text>
</comment>
<dbReference type="Proteomes" id="UP000199318">
    <property type="component" value="Unassembled WGS sequence"/>
</dbReference>
<gene>
    <name evidence="2" type="ORF">SAMN05444126_1062</name>
</gene>
<dbReference type="PROSITE" id="PS51186">
    <property type="entry name" value="GNAT"/>
    <property type="match status" value="1"/>
</dbReference>
<evidence type="ECO:0000313" key="2">
    <source>
        <dbReference type="EMBL" id="SER78641.1"/>
    </source>
</evidence>
<keyword evidence="3" id="KW-1185">Reference proteome</keyword>
<proteinExistence type="predicted"/>
<dbReference type="Pfam" id="PF00583">
    <property type="entry name" value="Acetyltransf_1"/>
    <property type="match status" value="1"/>
</dbReference>
<dbReference type="EMBL" id="FOGV01000006">
    <property type="protein sequence ID" value="SER78641.1"/>
    <property type="molecule type" value="Genomic_DNA"/>
</dbReference>
<dbReference type="Gene3D" id="3.40.630.30">
    <property type="match status" value="1"/>
</dbReference>
<sequence>MVYQFAAMSEAHASEIAAWMYEPPYDFYDMKDEIGAEKELLDGSYLAVFDESVLAGYVCFGRNARIPDGEKKGMYTGTNVLDIGLGLKPDRTGKGEGAVFLREVLDYIEQMQSVSLVRLTVAMFNERAIRVYKSCGFITVQLLQTNASHDERTYVIMECRV</sequence>
<dbReference type="STRING" id="1464123.SAMN05444126_1062"/>